<evidence type="ECO:0000256" key="5">
    <source>
        <dbReference type="ARBA" id="ARBA00023315"/>
    </source>
</evidence>
<keyword evidence="4 7" id="KW-0573">Peptidoglycan synthesis</keyword>
<evidence type="ECO:0000256" key="4">
    <source>
        <dbReference type="ARBA" id="ARBA00022984"/>
    </source>
</evidence>
<evidence type="ECO:0000313" key="10">
    <source>
        <dbReference type="EMBL" id="GMA39830.1"/>
    </source>
</evidence>
<keyword evidence="11" id="KW-1185">Reference proteome</keyword>
<dbReference type="Pfam" id="PF03734">
    <property type="entry name" value="YkuD"/>
    <property type="match status" value="1"/>
</dbReference>
<dbReference type="PROSITE" id="PS51257">
    <property type="entry name" value="PROKAR_LIPOPROTEIN"/>
    <property type="match status" value="1"/>
</dbReference>
<comment type="pathway">
    <text evidence="1 7">Cell wall biogenesis; peptidoglycan biosynthesis.</text>
</comment>
<evidence type="ECO:0000256" key="1">
    <source>
        <dbReference type="ARBA" id="ARBA00004752"/>
    </source>
</evidence>
<feature type="chain" id="PRO_5046850753" description="L,D-TPase catalytic domain-containing protein" evidence="8">
    <location>
        <begin position="18"/>
        <end position="399"/>
    </location>
</feature>
<dbReference type="Gene3D" id="2.40.440.10">
    <property type="entry name" value="L,D-transpeptidase catalytic domain-like"/>
    <property type="match status" value="1"/>
</dbReference>
<evidence type="ECO:0000256" key="6">
    <source>
        <dbReference type="ARBA" id="ARBA00023316"/>
    </source>
</evidence>
<dbReference type="Proteomes" id="UP001157126">
    <property type="component" value="Unassembled WGS sequence"/>
</dbReference>
<dbReference type="Gene3D" id="2.60.40.3780">
    <property type="match status" value="1"/>
</dbReference>
<dbReference type="CDD" id="cd13432">
    <property type="entry name" value="LDT_IgD_like_2"/>
    <property type="match status" value="1"/>
</dbReference>
<name>A0ABQ6IPI7_9MICO</name>
<dbReference type="InterPro" id="IPR038063">
    <property type="entry name" value="Transpep_catalytic_dom"/>
</dbReference>
<keyword evidence="6 7" id="KW-0961">Cell wall biogenesis/degradation</keyword>
<protein>
    <recommendedName>
        <fullName evidence="9">L,D-TPase catalytic domain-containing protein</fullName>
    </recommendedName>
</protein>
<accession>A0ABQ6IPI7</accession>
<sequence length="399" mass="43042">MRHVGVPLALGALVATAGCNTSLPVVSGEAGDTAQSPSPTVPDAALQFSLKDAQTPVKPDEALKVAVQGGELVSVRLIGPDKKPLGGKIVDGMWQVAPDTRLVPDASYTWRASAKNSAGKVTQEERSFTTIKPKVTATYRVTPDGATVGVGMPVMVTFDSAVKTPQMRADVEKRLSIKVTPAQKGSWGWLDERQLMWRPDSYWKPGTKINVNAPLTGVQTGDGKWIAENKGATFDIAKRSRVSTVDLANHVMTVRENGKKVASYPISAGKATDEWETRSGTKIITEKHADYVMDAGTLGVGEDDPNYYRTEVKYAMRVTNTGEFLHAAPWSVWAQGRRNVSHGCVNMSTAAAGEMFRASIIGDVIEFTGSARKMKPGDGMSVWLFDAKEWRERSAVASS</sequence>
<feature type="active site" description="Nucleophile" evidence="7">
    <location>
        <position position="344"/>
    </location>
</feature>
<feature type="domain" description="L,D-TPase catalytic" evidence="9">
    <location>
        <begin position="241"/>
        <end position="368"/>
    </location>
</feature>
<feature type="active site" description="Proton donor/acceptor" evidence="7">
    <location>
        <position position="326"/>
    </location>
</feature>
<evidence type="ECO:0000256" key="8">
    <source>
        <dbReference type="SAM" id="SignalP"/>
    </source>
</evidence>
<evidence type="ECO:0000256" key="3">
    <source>
        <dbReference type="ARBA" id="ARBA00022960"/>
    </source>
</evidence>
<dbReference type="InterPro" id="IPR050979">
    <property type="entry name" value="LD-transpeptidase"/>
</dbReference>
<dbReference type="EMBL" id="BSUO01000001">
    <property type="protein sequence ID" value="GMA39830.1"/>
    <property type="molecule type" value="Genomic_DNA"/>
</dbReference>
<evidence type="ECO:0000256" key="2">
    <source>
        <dbReference type="ARBA" id="ARBA00022679"/>
    </source>
</evidence>
<evidence type="ECO:0000256" key="7">
    <source>
        <dbReference type="PROSITE-ProRule" id="PRU01373"/>
    </source>
</evidence>
<evidence type="ECO:0000313" key="11">
    <source>
        <dbReference type="Proteomes" id="UP001157126"/>
    </source>
</evidence>
<reference evidence="11" key="1">
    <citation type="journal article" date="2019" name="Int. J. Syst. Evol. Microbiol.">
        <title>The Global Catalogue of Microorganisms (GCM) 10K type strain sequencing project: providing services to taxonomists for standard genome sequencing and annotation.</title>
        <authorList>
            <consortium name="The Broad Institute Genomics Platform"/>
            <consortium name="The Broad Institute Genome Sequencing Center for Infectious Disease"/>
            <person name="Wu L."/>
            <person name="Ma J."/>
        </authorList>
    </citation>
    <scope>NUCLEOTIDE SEQUENCE [LARGE SCALE GENOMIC DNA]</scope>
    <source>
        <strain evidence="11">NBRC 113072</strain>
    </source>
</reference>
<keyword evidence="2" id="KW-0808">Transferase</keyword>
<feature type="signal peptide" evidence="8">
    <location>
        <begin position="1"/>
        <end position="17"/>
    </location>
</feature>
<dbReference type="CDD" id="cd16913">
    <property type="entry name" value="YkuD_like"/>
    <property type="match status" value="1"/>
</dbReference>
<organism evidence="10 11">
    <name type="scientific">Mobilicoccus caccae</name>
    <dbReference type="NCBI Taxonomy" id="1859295"/>
    <lineage>
        <taxon>Bacteria</taxon>
        <taxon>Bacillati</taxon>
        <taxon>Actinomycetota</taxon>
        <taxon>Actinomycetes</taxon>
        <taxon>Micrococcales</taxon>
        <taxon>Dermatophilaceae</taxon>
        <taxon>Mobilicoccus</taxon>
    </lineage>
</organism>
<dbReference type="PANTHER" id="PTHR30582:SF2">
    <property type="entry name" value="L,D-TRANSPEPTIDASE YCIB-RELATED"/>
    <property type="match status" value="1"/>
</dbReference>
<dbReference type="InterPro" id="IPR041280">
    <property type="entry name" value="Big_10"/>
</dbReference>
<proteinExistence type="predicted"/>
<dbReference type="PANTHER" id="PTHR30582">
    <property type="entry name" value="L,D-TRANSPEPTIDASE"/>
    <property type="match status" value="1"/>
</dbReference>
<dbReference type="PROSITE" id="PS52029">
    <property type="entry name" value="LD_TPASE"/>
    <property type="match status" value="1"/>
</dbReference>
<evidence type="ECO:0000259" key="9">
    <source>
        <dbReference type="PROSITE" id="PS52029"/>
    </source>
</evidence>
<keyword evidence="5" id="KW-0012">Acyltransferase</keyword>
<dbReference type="InterPro" id="IPR005490">
    <property type="entry name" value="LD_TPept_cat_dom"/>
</dbReference>
<dbReference type="Gene3D" id="2.60.40.3710">
    <property type="match status" value="1"/>
</dbReference>
<comment type="caution">
    <text evidence="10">The sequence shown here is derived from an EMBL/GenBank/DDBJ whole genome shotgun (WGS) entry which is preliminary data.</text>
</comment>
<keyword evidence="8" id="KW-0732">Signal</keyword>
<keyword evidence="3 7" id="KW-0133">Cell shape</keyword>
<gene>
    <name evidence="10" type="ORF">GCM10025883_18750</name>
</gene>
<dbReference type="Pfam" id="PF17964">
    <property type="entry name" value="Big_10"/>
    <property type="match status" value="1"/>
</dbReference>
<dbReference type="SUPFAM" id="SSF141523">
    <property type="entry name" value="L,D-transpeptidase catalytic domain-like"/>
    <property type="match status" value="1"/>
</dbReference>